<organism evidence="2 3">
    <name type="scientific">Nocardioides yefusunii</name>
    <dbReference type="NCBI Taxonomy" id="2500546"/>
    <lineage>
        <taxon>Bacteria</taxon>
        <taxon>Bacillati</taxon>
        <taxon>Actinomycetota</taxon>
        <taxon>Actinomycetes</taxon>
        <taxon>Propionibacteriales</taxon>
        <taxon>Nocardioidaceae</taxon>
        <taxon>Nocardioides</taxon>
    </lineage>
</organism>
<evidence type="ECO:0008006" key="4">
    <source>
        <dbReference type="Google" id="ProtNLM"/>
    </source>
</evidence>
<dbReference type="RefSeq" id="WP_128219437.1">
    <property type="nucleotide sequence ID" value="NZ_CP034929.1"/>
</dbReference>
<protein>
    <recommendedName>
        <fullName evidence="4">Pilin</fullName>
    </recommendedName>
</protein>
<keyword evidence="1" id="KW-0472">Membrane</keyword>
<evidence type="ECO:0000313" key="3">
    <source>
        <dbReference type="Proteomes" id="UP001596098"/>
    </source>
</evidence>
<sequence>MLLVLFGLVVIVVALVVLRPGHRDSGVANIAGFIIVSLAGAIGAVIFAQNYHLEPSKADKAEVAQEAMEKRLSDYVGDWTAQTIGEDPRDENGDPITYTVKVTGAPTAEDMLESSTGLWSVRTTLSNGEFQEFNWICSAGDDFPDKTEPTCAEASLSLDAEDVDFSHIKGH</sequence>
<accession>A0ABW1QVR6</accession>
<evidence type="ECO:0000313" key="2">
    <source>
        <dbReference type="EMBL" id="MFC6152942.1"/>
    </source>
</evidence>
<name>A0ABW1QVR6_9ACTN</name>
<dbReference type="Proteomes" id="UP001596098">
    <property type="component" value="Unassembled WGS sequence"/>
</dbReference>
<proteinExistence type="predicted"/>
<keyword evidence="1" id="KW-0812">Transmembrane</keyword>
<reference evidence="3" key="1">
    <citation type="journal article" date="2019" name="Int. J. Syst. Evol. Microbiol.">
        <title>The Global Catalogue of Microorganisms (GCM) 10K type strain sequencing project: providing services to taxonomists for standard genome sequencing and annotation.</title>
        <authorList>
            <consortium name="The Broad Institute Genomics Platform"/>
            <consortium name="The Broad Institute Genome Sequencing Center for Infectious Disease"/>
            <person name="Wu L."/>
            <person name="Ma J."/>
        </authorList>
    </citation>
    <scope>NUCLEOTIDE SEQUENCE [LARGE SCALE GENOMIC DNA]</scope>
    <source>
        <strain evidence="3">DFY28</strain>
    </source>
</reference>
<feature type="transmembrane region" description="Helical" evidence="1">
    <location>
        <begin position="28"/>
        <end position="48"/>
    </location>
</feature>
<keyword evidence="3" id="KW-1185">Reference proteome</keyword>
<dbReference type="EMBL" id="JBHSQI010000002">
    <property type="protein sequence ID" value="MFC6152942.1"/>
    <property type="molecule type" value="Genomic_DNA"/>
</dbReference>
<gene>
    <name evidence="2" type="ORF">ACFPWU_04570</name>
</gene>
<keyword evidence="1" id="KW-1133">Transmembrane helix</keyword>
<evidence type="ECO:0000256" key="1">
    <source>
        <dbReference type="SAM" id="Phobius"/>
    </source>
</evidence>
<comment type="caution">
    <text evidence="2">The sequence shown here is derived from an EMBL/GenBank/DDBJ whole genome shotgun (WGS) entry which is preliminary data.</text>
</comment>